<dbReference type="Proteomes" id="UP000245956">
    <property type="component" value="Unassembled WGS sequence"/>
</dbReference>
<accession>A0A179H8V9</accession>
<feature type="compositionally biased region" description="Basic residues" evidence="1">
    <location>
        <begin position="309"/>
        <end position="331"/>
    </location>
</feature>
<sequence>MSSLKVSTRILIISDTHGAQPYVKPSTTTTTTTISNITTSNSNSSNQPDTEDELTSPTANLLHAPTGFRDPLPSADVAIHCGDLTRRSTPAEFAATFAFLSALRAPLKLAIAGNHDLALDAEHWFEGYEDDDDEGDAADLYGEGHHEWAAEARRKRREERQAVLDIVARAEAHGVRYLTEGTHSFALGNGARLSVYASPYTPVFGGWAFQYPPGAHDFRIPPGVDVAVTHGPPLGVLDGAGMAQLQGLPPDHPATDRAGCDALFQAVHAARPQLHCFGHIHEAWGGYLATWRDDDGHNDGQALPDVQQHQHHHHHHQHQHQHQHHHHRHPTWHSAIDPSTSQLLYTARHLKPQTRADLVSVTPEAVRRLARLSRQRCVHVDTTGADGGAARLEKGRQTLFVNASIMDVRYRPSQLPWLVDLELPRAEAQP</sequence>
<reference evidence="2 4" key="3">
    <citation type="submission" date="2016-01" db="EMBL/GenBank/DDBJ databases">
        <title>Biosynthesis of antibiotic leucinostatins and their inhibition on Phytophthora in bio-control Purpureocillium lilacinum.</title>
        <authorList>
            <person name="Wang G."/>
            <person name="Liu Z."/>
            <person name="Lin R."/>
            <person name="Li E."/>
            <person name="Mao Z."/>
            <person name="Ling J."/>
            <person name="Yin W."/>
            <person name="Xie B."/>
        </authorList>
    </citation>
    <scope>NUCLEOTIDE SEQUENCE [LARGE SCALE GENOMIC DNA]</scope>
    <source>
        <strain evidence="2">PLBJ-1</strain>
    </source>
</reference>
<dbReference type="SUPFAM" id="SSF56300">
    <property type="entry name" value="Metallo-dependent phosphatases"/>
    <property type="match status" value="1"/>
</dbReference>
<dbReference type="EMBL" id="LCWV01000010">
    <property type="protein sequence ID" value="PWI70106.1"/>
    <property type="molecule type" value="Genomic_DNA"/>
</dbReference>
<reference evidence="3" key="1">
    <citation type="submission" date="2015-05" db="EMBL/GenBank/DDBJ databases">
        <authorList>
            <person name="Wang D.B."/>
            <person name="Wang M."/>
        </authorList>
    </citation>
    <scope>NUCLEOTIDE SEQUENCE</scope>
    <source>
        <strain evidence="3">36-1</strain>
    </source>
</reference>
<dbReference type="InterPro" id="IPR051693">
    <property type="entry name" value="UPF0046_metallophosphoest"/>
</dbReference>
<organism evidence="2 4">
    <name type="scientific">Purpureocillium lilacinum</name>
    <name type="common">Paecilomyces lilacinus</name>
    <dbReference type="NCBI Taxonomy" id="33203"/>
    <lineage>
        <taxon>Eukaryota</taxon>
        <taxon>Fungi</taxon>
        <taxon>Dikarya</taxon>
        <taxon>Ascomycota</taxon>
        <taxon>Pezizomycotina</taxon>
        <taxon>Sordariomycetes</taxon>
        <taxon>Hypocreomycetidae</taxon>
        <taxon>Hypocreales</taxon>
        <taxon>Ophiocordycipitaceae</taxon>
        <taxon>Purpureocillium</taxon>
    </lineage>
</organism>
<evidence type="ECO:0000313" key="5">
    <source>
        <dbReference type="Proteomes" id="UP000245956"/>
    </source>
</evidence>
<name>A0A179H8V9_PURLI</name>
<feature type="compositionally biased region" description="Low complexity" evidence="1">
    <location>
        <begin position="26"/>
        <end position="46"/>
    </location>
</feature>
<dbReference type="EMBL" id="LSBH01000001">
    <property type="protein sequence ID" value="OAQ86138.1"/>
    <property type="molecule type" value="Genomic_DNA"/>
</dbReference>
<dbReference type="Gene3D" id="3.60.21.10">
    <property type="match status" value="1"/>
</dbReference>
<evidence type="ECO:0000256" key="1">
    <source>
        <dbReference type="SAM" id="MobiDB-lite"/>
    </source>
</evidence>
<evidence type="ECO:0000313" key="3">
    <source>
        <dbReference type="EMBL" id="PWI70106.1"/>
    </source>
</evidence>
<gene>
    <name evidence="3" type="ORF">PCL_00250</name>
    <name evidence="2" type="ORF">VFPBJ_00178</name>
</gene>
<dbReference type="PANTHER" id="PTHR12905">
    <property type="entry name" value="METALLOPHOSPHOESTERASE"/>
    <property type="match status" value="1"/>
</dbReference>
<dbReference type="PANTHER" id="PTHR12905:SF0">
    <property type="entry name" value="CALCINEURIN-LIKE PHOSPHOESTERASE DOMAIN-CONTAINING PROTEIN"/>
    <property type="match status" value="1"/>
</dbReference>
<evidence type="ECO:0000313" key="2">
    <source>
        <dbReference type="EMBL" id="OAQ86138.1"/>
    </source>
</evidence>
<feature type="region of interest" description="Disordered" evidence="1">
    <location>
        <begin position="23"/>
        <end position="57"/>
    </location>
</feature>
<proteinExistence type="predicted"/>
<evidence type="ECO:0000313" key="4">
    <source>
        <dbReference type="Proteomes" id="UP000078240"/>
    </source>
</evidence>
<protein>
    <submittedName>
        <fullName evidence="2">Metallophosphoesterase domain-containing protein</fullName>
    </submittedName>
    <submittedName>
        <fullName evidence="3">Ser/Thr protein phosphatase family protein</fullName>
    </submittedName>
</protein>
<dbReference type="AlphaFoldDB" id="A0A179H8V9"/>
<comment type="caution">
    <text evidence="2">The sequence shown here is derived from an EMBL/GenBank/DDBJ whole genome shotgun (WGS) entry which is preliminary data.</text>
</comment>
<reference evidence="3 5" key="2">
    <citation type="journal article" date="2016" name="Front. Microbiol.">
        <title>Genome and transcriptome sequences reveal the specific parasitism of the nematophagous Purpureocillium lilacinum 36-1.</title>
        <authorList>
            <person name="Xie J."/>
            <person name="Li S."/>
            <person name="Mo C."/>
            <person name="Xiao X."/>
            <person name="Peng D."/>
            <person name="Wang G."/>
            <person name="Xiao Y."/>
        </authorList>
    </citation>
    <scope>NUCLEOTIDE SEQUENCE [LARGE SCALE GENOMIC DNA]</scope>
    <source>
        <strain evidence="3 5">36-1</strain>
    </source>
</reference>
<dbReference type="Proteomes" id="UP000078240">
    <property type="component" value="Unassembled WGS sequence"/>
</dbReference>
<dbReference type="InterPro" id="IPR029052">
    <property type="entry name" value="Metallo-depent_PP-like"/>
</dbReference>
<feature type="region of interest" description="Disordered" evidence="1">
    <location>
        <begin position="298"/>
        <end position="335"/>
    </location>
</feature>